<dbReference type="InterPro" id="IPR027417">
    <property type="entry name" value="P-loop_NTPase"/>
</dbReference>
<proteinExistence type="predicted"/>
<dbReference type="Gene3D" id="3.40.50.300">
    <property type="entry name" value="P-loop containing nucleotide triphosphate hydrolases"/>
    <property type="match status" value="1"/>
</dbReference>
<dbReference type="SUPFAM" id="SSF53795">
    <property type="entry name" value="PEP carboxykinase-like"/>
    <property type="match status" value="1"/>
</dbReference>
<dbReference type="Proteomes" id="UP000595448">
    <property type="component" value="Chromosome"/>
</dbReference>
<organism evidence="2 3">
    <name type="scientific">Brevundimonas vitisensis</name>
    <dbReference type="NCBI Taxonomy" id="2800818"/>
    <lineage>
        <taxon>Bacteria</taxon>
        <taxon>Pseudomonadati</taxon>
        <taxon>Pseudomonadota</taxon>
        <taxon>Alphaproteobacteria</taxon>
        <taxon>Caulobacterales</taxon>
        <taxon>Caulobacteraceae</taxon>
        <taxon>Brevundimonas</taxon>
    </lineage>
</organism>
<dbReference type="RefSeq" id="WP_201103817.1">
    <property type="nucleotide sequence ID" value="NZ_CP067977.1"/>
</dbReference>
<sequence length="303" mass="32940">MTDGYLCGWRVRSELDLPELAPWTGPDIAPDVVFRFGETPTELDDVIERTPFVQVSRDGTCLLIHPGVASYHMTGPDEVVLSVNPEASEAEVRLFLLGSVLGYLCHRRGLFPFHASCVSINGKAVAFSGPSGAGKSTTAVSLAKRGHPLLADDITAIDATGSGTPIIYPAFPRLKLWQDSLSSVGIDSEGLERNRPGMSKFHYRHHEEFAAAATPLAAIFMLQKAAPGLDEQITRLERPVEIISTISSEVFRPRVGQAMGRRPALLAAQARIASTVPVYRLVRPFDLKAIDTWLQQVEGIVGQ</sequence>
<reference evidence="2 3" key="1">
    <citation type="submission" date="2021-01" db="EMBL/GenBank/DDBJ databases">
        <title>Brevundimonas vitis sp. nov., an bacterium isolated from grape (Vitis vinifera).</title>
        <authorList>
            <person name="Jiang L."/>
            <person name="Lee J."/>
        </authorList>
    </citation>
    <scope>NUCLEOTIDE SEQUENCE [LARGE SCALE GENOMIC DNA]</scope>
    <source>
        <strain evidence="2 3">GRTSA-9</strain>
    </source>
</reference>
<accession>A0ABX7BPI0</accession>
<protein>
    <recommendedName>
        <fullName evidence="1">HPr kinase/phosphorylase C-terminal domain-containing protein</fullName>
    </recommendedName>
</protein>
<keyword evidence="3" id="KW-1185">Reference proteome</keyword>
<dbReference type="Pfam" id="PF07475">
    <property type="entry name" value="Hpr_kinase_C"/>
    <property type="match status" value="1"/>
</dbReference>
<dbReference type="EMBL" id="CP067977">
    <property type="protein sequence ID" value="QQQ19466.1"/>
    <property type="molecule type" value="Genomic_DNA"/>
</dbReference>
<evidence type="ECO:0000313" key="2">
    <source>
        <dbReference type="EMBL" id="QQQ19466.1"/>
    </source>
</evidence>
<evidence type="ECO:0000259" key="1">
    <source>
        <dbReference type="Pfam" id="PF07475"/>
    </source>
</evidence>
<gene>
    <name evidence="2" type="ORF">JIP62_05055</name>
</gene>
<evidence type="ECO:0000313" key="3">
    <source>
        <dbReference type="Proteomes" id="UP000595448"/>
    </source>
</evidence>
<dbReference type="SUPFAM" id="SSF52540">
    <property type="entry name" value="P-loop containing nucleoside triphosphate hydrolases"/>
    <property type="match status" value="1"/>
</dbReference>
<dbReference type="InterPro" id="IPR011104">
    <property type="entry name" value="Hpr_kin/Pase_C"/>
</dbReference>
<feature type="domain" description="HPr kinase/phosphorylase C-terminal" evidence="1">
    <location>
        <begin position="113"/>
        <end position="161"/>
    </location>
</feature>
<name>A0ABX7BPI0_9CAUL</name>